<name>A0A1H3RG91_9BACI</name>
<organism evidence="3 4">
    <name type="scientific">Evansella caseinilytica</name>
    <dbReference type="NCBI Taxonomy" id="1503961"/>
    <lineage>
        <taxon>Bacteria</taxon>
        <taxon>Bacillati</taxon>
        <taxon>Bacillota</taxon>
        <taxon>Bacilli</taxon>
        <taxon>Bacillales</taxon>
        <taxon>Bacillaceae</taxon>
        <taxon>Evansella</taxon>
    </lineage>
</organism>
<dbReference type="InterPro" id="IPR020904">
    <property type="entry name" value="Sc_DH/Rdtase_CS"/>
</dbReference>
<comment type="similarity">
    <text evidence="1">Belongs to the short-chain dehydrogenases/reductases (SDR) family.</text>
</comment>
<sequence length="300" mass="32931">MLYPYYPYYDKKIQCDEQPIVFPPQHQDRHPGLEYVMMPRPIAENPYYTGAGKLQDKIAIITGGDSGIGRAAAIAFAKEGADLVIPYFDEHQDAEETKERIEQLGRSCLLLPGDLKEEPFSQEIVDRTVDTFGQIDILVNNIADQYAQDSILDITSEQLDFTFRTNVYSYFYMTKAVLPHLQAGAAIINTTSLTSYKGNKVLIDYSASKGAVTTFTRSLAMSLVDHGIRVNGVSPGPIWTPLIPSSFPAEDVSTFGAGTPMKRPGQPFELAPAYVYLASADSGYVTGQILHVNGGEIVGS</sequence>
<evidence type="ECO:0000256" key="2">
    <source>
        <dbReference type="ARBA" id="ARBA00023002"/>
    </source>
</evidence>
<dbReference type="GO" id="GO:0016614">
    <property type="term" value="F:oxidoreductase activity, acting on CH-OH group of donors"/>
    <property type="evidence" value="ECO:0007669"/>
    <property type="project" value="UniProtKB-ARBA"/>
</dbReference>
<keyword evidence="4" id="KW-1185">Reference proteome</keyword>
<dbReference type="PRINTS" id="PR00081">
    <property type="entry name" value="GDHRDH"/>
</dbReference>
<evidence type="ECO:0000313" key="4">
    <source>
        <dbReference type="Proteomes" id="UP000198935"/>
    </source>
</evidence>
<dbReference type="FunFam" id="3.40.50.720:FF:000084">
    <property type="entry name" value="Short-chain dehydrogenase reductase"/>
    <property type="match status" value="1"/>
</dbReference>
<dbReference type="PANTHER" id="PTHR48107:SF16">
    <property type="entry name" value="NADPH-DEPENDENT ALDEHYDE REDUCTASE 1, CHLOROPLASTIC"/>
    <property type="match status" value="1"/>
</dbReference>
<dbReference type="InterPro" id="IPR036291">
    <property type="entry name" value="NAD(P)-bd_dom_sf"/>
</dbReference>
<dbReference type="PROSITE" id="PS00061">
    <property type="entry name" value="ADH_SHORT"/>
    <property type="match status" value="1"/>
</dbReference>
<dbReference type="GO" id="GO:0008206">
    <property type="term" value="P:bile acid metabolic process"/>
    <property type="evidence" value="ECO:0007669"/>
    <property type="project" value="UniProtKB-ARBA"/>
</dbReference>
<accession>A0A1H3RG91</accession>
<dbReference type="PANTHER" id="PTHR48107">
    <property type="entry name" value="NADPH-DEPENDENT ALDEHYDE REDUCTASE-LIKE PROTEIN, CHLOROPLASTIC-RELATED"/>
    <property type="match status" value="1"/>
</dbReference>
<protein>
    <submittedName>
        <fullName evidence="3">NAD(P)-dependent dehydrogenase, short-chain alcohol dehydrogenase family</fullName>
    </submittedName>
</protein>
<evidence type="ECO:0000313" key="3">
    <source>
        <dbReference type="EMBL" id="SDZ24355.1"/>
    </source>
</evidence>
<keyword evidence="2" id="KW-0560">Oxidoreductase</keyword>
<dbReference type="Pfam" id="PF13561">
    <property type="entry name" value="adh_short_C2"/>
    <property type="match status" value="1"/>
</dbReference>
<dbReference type="EMBL" id="FNPI01000008">
    <property type="protein sequence ID" value="SDZ24355.1"/>
    <property type="molecule type" value="Genomic_DNA"/>
</dbReference>
<dbReference type="Proteomes" id="UP000198935">
    <property type="component" value="Unassembled WGS sequence"/>
</dbReference>
<gene>
    <name evidence="3" type="ORF">SAMN05421736_10879</name>
</gene>
<proteinExistence type="inferred from homology"/>
<dbReference type="Gene3D" id="3.40.50.720">
    <property type="entry name" value="NAD(P)-binding Rossmann-like Domain"/>
    <property type="match status" value="1"/>
</dbReference>
<dbReference type="PRINTS" id="PR00080">
    <property type="entry name" value="SDRFAMILY"/>
</dbReference>
<dbReference type="STRING" id="1503961.SAMN05421736_10879"/>
<dbReference type="CDD" id="cd05355">
    <property type="entry name" value="SDR_c1"/>
    <property type="match status" value="1"/>
</dbReference>
<evidence type="ECO:0000256" key="1">
    <source>
        <dbReference type="ARBA" id="ARBA00006484"/>
    </source>
</evidence>
<dbReference type="InterPro" id="IPR002347">
    <property type="entry name" value="SDR_fam"/>
</dbReference>
<reference evidence="4" key="1">
    <citation type="submission" date="2016-10" db="EMBL/GenBank/DDBJ databases">
        <authorList>
            <person name="Varghese N."/>
            <person name="Submissions S."/>
        </authorList>
    </citation>
    <scope>NUCLEOTIDE SEQUENCE [LARGE SCALE GENOMIC DNA]</scope>
    <source>
        <strain evidence="4">SP</strain>
    </source>
</reference>
<dbReference type="AlphaFoldDB" id="A0A1H3RG91"/>
<dbReference type="SUPFAM" id="SSF51735">
    <property type="entry name" value="NAD(P)-binding Rossmann-fold domains"/>
    <property type="match status" value="1"/>
</dbReference>
<dbReference type="NCBIfam" id="NF005214">
    <property type="entry name" value="PRK06701.1"/>
    <property type="match status" value="1"/>
</dbReference>